<gene>
    <name evidence="1" type="ORF">L4923_29070</name>
</gene>
<reference evidence="1 2" key="1">
    <citation type="submission" date="2022-02" db="EMBL/GenBank/DDBJ databases">
        <title>Draft genome sequence of Mezorhizobium retamae strain IRAMC:0171 isolated from Retama raetam nodules.</title>
        <authorList>
            <person name="Bengaied R."/>
            <person name="Sbissi I."/>
            <person name="Huber K."/>
            <person name="Ghodbane F."/>
            <person name="Nouioui I."/>
            <person name="Tarhouni M."/>
            <person name="Gtari M."/>
        </authorList>
    </citation>
    <scope>NUCLEOTIDE SEQUENCE [LARGE SCALE GENOMIC DNA]</scope>
    <source>
        <strain evidence="1 2">IRAMC:0171</strain>
    </source>
</reference>
<proteinExistence type="predicted"/>
<accession>A0ABS9QNR9</accession>
<dbReference type="EMBL" id="JAKREW010000070">
    <property type="protein sequence ID" value="MCG7509093.1"/>
    <property type="molecule type" value="Genomic_DNA"/>
</dbReference>
<dbReference type="RefSeq" id="WP_239370589.1">
    <property type="nucleotide sequence ID" value="NZ_JAKREW010000070.1"/>
</dbReference>
<sequence length="115" mass="12715">MIRFRSIILIVIGLSVAGCGTSRESYEVGQAQMRSSPAFRQGAMESCINDADRAPAEERNRFAARHKIPAREVSRTACRRIVNAIAQNRLTYEQYSEVFSSGDGAKLLQAAEATY</sequence>
<dbReference type="PROSITE" id="PS51257">
    <property type="entry name" value="PROKAR_LIPOPROTEIN"/>
    <property type="match status" value="1"/>
</dbReference>
<dbReference type="Proteomes" id="UP001201701">
    <property type="component" value="Unassembled WGS sequence"/>
</dbReference>
<evidence type="ECO:0008006" key="3">
    <source>
        <dbReference type="Google" id="ProtNLM"/>
    </source>
</evidence>
<protein>
    <recommendedName>
        <fullName evidence="3">Lipoprotein</fullName>
    </recommendedName>
</protein>
<name>A0ABS9QNR9_9HYPH</name>
<evidence type="ECO:0000313" key="2">
    <source>
        <dbReference type="Proteomes" id="UP001201701"/>
    </source>
</evidence>
<comment type="caution">
    <text evidence="1">The sequence shown here is derived from an EMBL/GenBank/DDBJ whole genome shotgun (WGS) entry which is preliminary data.</text>
</comment>
<keyword evidence="2" id="KW-1185">Reference proteome</keyword>
<evidence type="ECO:0000313" key="1">
    <source>
        <dbReference type="EMBL" id="MCG7509093.1"/>
    </source>
</evidence>
<organism evidence="1 2">
    <name type="scientific">Mesorhizobium retamae</name>
    <dbReference type="NCBI Taxonomy" id="2912854"/>
    <lineage>
        <taxon>Bacteria</taxon>
        <taxon>Pseudomonadati</taxon>
        <taxon>Pseudomonadota</taxon>
        <taxon>Alphaproteobacteria</taxon>
        <taxon>Hyphomicrobiales</taxon>
        <taxon>Phyllobacteriaceae</taxon>
        <taxon>Mesorhizobium</taxon>
    </lineage>
</organism>